<reference evidence="2" key="1">
    <citation type="journal article" date="2013" name="BMC Genomics">
        <title>Unscrambling butterfly oogenesis.</title>
        <authorList>
            <person name="Carter J.M."/>
            <person name="Baker S.C."/>
            <person name="Pink R."/>
            <person name="Carter D.R."/>
            <person name="Collins A."/>
            <person name="Tomlin J."/>
            <person name="Gibbs M."/>
            <person name="Breuker C.J."/>
        </authorList>
    </citation>
    <scope>NUCLEOTIDE SEQUENCE</scope>
    <source>
        <tissue evidence="2">Ovary</tissue>
    </source>
</reference>
<evidence type="ECO:0000313" key="2">
    <source>
        <dbReference type="EMBL" id="JAA90947.1"/>
    </source>
</evidence>
<sequence length="67" mass="7375">GQRLRTNPVGRAVLMISLRIYEAPQGPESRSGLGVRRCARPGHGEASTQSLQLLDSCQTPLLRRYSL</sequence>
<name>S4PZF8_9NEOP</name>
<feature type="region of interest" description="Disordered" evidence="1">
    <location>
        <begin position="25"/>
        <end position="46"/>
    </location>
</feature>
<organism evidence="2">
    <name type="scientific">Pararge aegeria</name>
    <name type="common">speckled wood butterfly</name>
    <dbReference type="NCBI Taxonomy" id="116150"/>
    <lineage>
        <taxon>Eukaryota</taxon>
        <taxon>Metazoa</taxon>
        <taxon>Ecdysozoa</taxon>
        <taxon>Arthropoda</taxon>
        <taxon>Hexapoda</taxon>
        <taxon>Insecta</taxon>
        <taxon>Pterygota</taxon>
        <taxon>Neoptera</taxon>
        <taxon>Endopterygota</taxon>
        <taxon>Lepidoptera</taxon>
        <taxon>Glossata</taxon>
        <taxon>Ditrysia</taxon>
        <taxon>Papilionoidea</taxon>
        <taxon>Nymphalidae</taxon>
        <taxon>Satyrinae</taxon>
        <taxon>Satyrini</taxon>
        <taxon>Parargina</taxon>
        <taxon>Pararge</taxon>
    </lineage>
</organism>
<reference evidence="2" key="2">
    <citation type="submission" date="2013-05" db="EMBL/GenBank/DDBJ databases">
        <authorList>
            <person name="Carter J.-M."/>
            <person name="Baker S.C."/>
            <person name="Pink R."/>
            <person name="Carter D.R.F."/>
            <person name="Collins A."/>
            <person name="Tomlin J."/>
            <person name="Gibbs M."/>
            <person name="Breuker C.J."/>
        </authorList>
    </citation>
    <scope>NUCLEOTIDE SEQUENCE</scope>
    <source>
        <tissue evidence="2">Ovary</tissue>
    </source>
</reference>
<feature type="non-terminal residue" evidence="2">
    <location>
        <position position="1"/>
    </location>
</feature>
<proteinExistence type="predicted"/>
<evidence type="ECO:0000256" key="1">
    <source>
        <dbReference type="SAM" id="MobiDB-lite"/>
    </source>
</evidence>
<protein>
    <submittedName>
        <fullName evidence="2">Uncharacterized protein</fullName>
    </submittedName>
</protein>
<dbReference type="EMBL" id="GAIX01001613">
    <property type="protein sequence ID" value="JAA90947.1"/>
    <property type="molecule type" value="Transcribed_RNA"/>
</dbReference>
<dbReference type="AlphaFoldDB" id="S4PZF8"/>
<feature type="non-terminal residue" evidence="2">
    <location>
        <position position="67"/>
    </location>
</feature>
<accession>S4PZF8</accession>